<gene>
    <name evidence="8" type="ORF">F9Y85_07195</name>
    <name evidence="9" type="ORF">R5H13_22530</name>
</gene>
<dbReference type="PANTHER" id="PTHR43792:SF8">
    <property type="entry name" value="[RIBOSOMAL PROTEIN US5]-ALANINE N-ACETYLTRANSFERASE"/>
    <property type="match status" value="1"/>
</dbReference>
<accession>A0A8I2H4L1</accession>
<comment type="similarity">
    <text evidence="3">Belongs to the acetyltransferase family. RimJ subfamily.</text>
</comment>
<evidence type="ECO:0000256" key="1">
    <source>
        <dbReference type="ARBA" id="ARBA00022679"/>
    </source>
</evidence>
<comment type="catalytic activity">
    <reaction evidence="5">
        <text>N-terminal L-alanyl-[ribosomal protein uS5] + acetyl-CoA = N-terminal N(alpha)-acetyl-L-alanyl-[ribosomal protein uS5] + CoA + H(+)</text>
        <dbReference type="Rhea" id="RHEA:43752"/>
        <dbReference type="Rhea" id="RHEA-COMP:10672"/>
        <dbReference type="Rhea" id="RHEA-COMP:10673"/>
        <dbReference type="ChEBI" id="CHEBI:15378"/>
        <dbReference type="ChEBI" id="CHEBI:57287"/>
        <dbReference type="ChEBI" id="CHEBI:57288"/>
        <dbReference type="ChEBI" id="CHEBI:64718"/>
        <dbReference type="ChEBI" id="CHEBI:83683"/>
        <dbReference type="EC" id="2.3.1.267"/>
    </reaction>
</comment>
<dbReference type="Proteomes" id="UP000646877">
    <property type="component" value="Unassembled WGS sequence"/>
</dbReference>
<evidence type="ECO:0000256" key="3">
    <source>
        <dbReference type="ARBA" id="ARBA00038502"/>
    </source>
</evidence>
<evidence type="ECO:0000256" key="6">
    <source>
        <dbReference type="ARBA" id="ARBA00074015"/>
    </source>
</evidence>
<reference evidence="8" key="1">
    <citation type="submission" date="2019-10" db="EMBL/GenBank/DDBJ databases">
        <authorList>
            <person name="Paulsen S."/>
        </authorList>
    </citation>
    <scope>NUCLEOTIDE SEQUENCE</scope>
    <source>
        <strain evidence="8">LMG 19692</strain>
    </source>
</reference>
<dbReference type="Pfam" id="PF13302">
    <property type="entry name" value="Acetyltransf_3"/>
    <property type="match status" value="1"/>
</dbReference>
<evidence type="ECO:0000256" key="4">
    <source>
        <dbReference type="ARBA" id="ARBA00039124"/>
    </source>
</evidence>
<dbReference type="AlphaFoldDB" id="A0A8I2H4L1"/>
<keyword evidence="1 8" id="KW-0808">Transferase</keyword>
<evidence type="ECO:0000313" key="11">
    <source>
        <dbReference type="Proteomes" id="UP001304419"/>
    </source>
</evidence>
<dbReference type="RefSeq" id="WP_039496310.1">
    <property type="nucleotide sequence ID" value="NZ_CBCSDF010000017.1"/>
</dbReference>
<dbReference type="PROSITE" id="PS51186">
    <property type="entry name" value="GNAT"/>
    <property type="match status" value="1"/>
</dbReference>
<evidence type="ECO:0000313" key="8">
    <source>
        <dbReference type="EMBL" id="NLR21104.1"/>
    </source>
</evidence>
<dbReference type="InterPro" id="IPR016181">
    <property type="entry name" value="Acyl_CoA_acyltransferase"/>
</dbReference>
<evidence type="ECO:0000259" key="7">
    <source>
        <dbReference type="PROSITE" id="PS51186"/>
    </source>
</evidence>
<evidence type="ECO:0000256" key="5">
    <source>
        <dbReference type="ARBA" id="ARBA00048922"/>
    </source>
</evidence>
<reference evidence="9 11" key="2">
    <citation type="submission" date="2023-10" db="EMBL/GenBank/DDBJ databases">
        <title>To unveil natural product biosynthetic capacity in Pseudoalteromonas.</title>
        <authorList>
            <person name="Wang J."/>
        </authorList>
    </citation>
    <scope>NUCLEOTIDE SEQUENCE [LARGE SCALE GENOMIC DNA]</scope>
    <source>
        <strain evidence="9 11">DSM 15914</strain>
    </source>
</reference>
<sequence length="178" mass="20498">MIRTTRTKLVALTSEYAEKLATYHLENRDYFAPWEPSRPESYYSMEYWVAHTEQAEYAAQSDTAYHFIALLPERPQIAGLCSFTQIARGPFQACYLGYSIASQFAGQGYMTEILEAAISHMFDQRNMHRIMANYMPSNVASARVLQKLGFEQEGYAKQYLRIAGKWEDHVLTAKLRAE</sequence>
<dbReference type="InterPro" id="IPR051531">
    <property type="entry name" value="N-acetyltransferase"/>
</dbReference>
<evidence type="ECO:0000313" key="9">
    <source>
        <dbReference type="EMBL" id="WOX30660.1"/>
    </source>
</evidence>
<feature type="domain" description="N-acetyltransferase" evidence="7">
    <location>
        <begin position="21"/>
        <end position="177"/>
    </location>
</feature>
<protein>
    <recommendedName>
        <fullName evidence="6">[Ribosomal protein uS5]-alanine N-acetyltransferase</fullName>
        <ecNumber evidence="4">2.3.1.267</ecNumber>
    </recommendedName>
</protein>
<keyword evidence="2 9" id="KW-0012">Acyltransferase</keyword>
<keyword evidence="11" id="KW-1185">Reference proteome</keyword>
<evidence type="ECO:0000256" key="2">
    <source>
        <dbReference type="ARBA" id="ARBA00023315"/>
    </source>
</evidence>
<dbReference type="SUPFAM" id="SSF55729">
    <property type="entry name" value="Acyl-CoA N-acyltransferases (Nat)"/>
    <property type="match status" value="1"/>
</dbReference>
<dbReference type="GO" id="GO:0008999">
    <property type="term" value="F:protein-N-terminal-alanine acetyltransferase activity"/>
    <property type="evidence" value="ECO:0007669"/>
    <property type="project" value="UniProtKB-EC"/>
</dbReference>
<dbReference type="Proteomes" id="UP001304419">
    <property type="component" value="Chromosome 2"/>
</dbReference>
<organism evidence="8 10">
    <name type="scientific">Pseudoalteromonas maricaloris</name>
    <dbReference type="NCBI Taxonomy" id="184924"/>
    <lineage>
        <taxon>Bacteria</taxon>
        <taxon>Pseudomonadati</taxon>
        <taxon>Pseudomonadota</taxon>
        <taxon>Gammaproteobacteria</taxon>
        <taxon>Alteromonadales</taxon>
        <taxon>Pseudoalteromonadaceae</taxon>
        <taxon>Pseudoalteromonas</taxon>
    </lineage>
</organism>
<name>A0A8I2H4L1_9GAMM</name>
<evidence type="ECO:0000313" key="10">
    <source>
        <dbReference type="Proteomes" id="UP000646877"/>
    </source>
</evidence>
<dbReference type="Gene3D" id="3.40.630.30">
    <property type="match status" value="1"/>
</dbReference>
<dbReference type="FunFam" id="3.40.630.30:FF:000005">
    <property type="entry name" value="Ribosomal protein alanine acetyltransferase"/>
    <property type="match status" value="1"/>
</dbReference>
<dbReference type="PANTHER" id="PTHR43792">
    <property type="entry name" value="GNAT FAMILY, PUTATIVE (AFU_ORTHOLOGUE AFUA_3G00765)-RELATED-RELATED"/>
    <property type="match status" value="1"/>
</dbReference>
<proteinExistence type="inferred from homology"/>
<dbReference type="EMBL" id="CP137579">
    <property type="protein sequence ID" value="WOX30660.1"/>
    <property type="molecule type" value="Genomic_DNA"/>
</dbReference>
<dbReference type="EMBL" id="WEIA01000003">
    <property type="protein sequence ID" value="NLR21104.1"/>
    <property type="molecule type" value="Genomic_DNA"/>
</dbReference>
<dbReference type="EC" id="2.3.1.267" evidence="4"/>
<dbReference type="InterPro" id="IPR000182">
    <property type="entry name" value="GNAT_dom"/>
</dbReference>
<dbReference type="GO" id="GO:0005737">
    <property type="term" value="C:cytoplasm"/>
    <property type="evidence" value="ECO:0007669"/>
    <property type="project" value="TreeGrafter"/>
</dbReference>